<dbReference type="EMBL" id="PEZG01000074">
    <property type="protein sequence ID" value="PIS15487.1"/>
    <property type="molecule type" value="Genomic_DNA"/>
</dbReference>
<feature type="binding site" evidence="3">
    <location>
        <position position="220"/>
    </location>
    <ligand>
        <name>a divalent metal cation</name>
        <dbReference type="ChEBI" id="CHEBI:60240"/>
        <label>1</label>
    </ligand>
</feature>
<dbReference type="NCBIfam" id="TIGR00010">
    <property type="entry name" value="YchF/TatD family DNA exonuclease"/>
    <property type="match status" value="1"/>
</dbReference>
<name>A0A2H0WS82_9BACT</name>
<dbReference type="Gene3D" id="3.20.20.140">
    <property type="entry name" value="Metal-dependent hydrolases"/>
    <property type="match status" value="1"/>
</dbReference>
<dbReference type="InterPro" id="IPR001130">
    <property type="entry name" value="TatD-like"/>
</dbReference>
<reference evidence="5" key="1">
    <citation type="submission" date="2017-09" db="EMBL/GenBank/DDBJ databases">
        <title>Depth-based differentiation of microbial function through sediment-hosted aquifers and enrichment of novel symbionts in the deep terrestrial subsurface.</title>
        <authorList>
            <person name="Probst A.J."/>
            <person name="Ladd B."/>
            <person name="Jarett J.K."/>
            <person name="Geller-Mcgrath D.E."/>
            <person name="Sieber C.M.K."/>
            <person name="Emerson J.B."/>
            <person name="Anantharaman K."/>
            <person name="Thomas B.C."/>
            <person name="Malmstrom R."/>
            <person name="Stieglmeier M."/>
            <person name="Klingl A."/>
            <person name="Woyke T."/>
            <person name="Ryan C.M."/>
            <person name="Banfield J.F."/>
        </authorList>
    </citation>
    <scope>NUCLEOTIDE SEQUENCE [LARGE SCALE GENOMIC DNA]</scope>
</reference>
<dbReference type="Pfam" id="PF01026">
    <property type="entry name" value="TatD_DNase"/>
    <property type="match status" value="1"/>
</dbReference>
<dbReference type="InterPro" id="IPR018228">
    <property type="entry name" value="DNase_TatD-rel_CS"/>
</dbReference>
<feature type="binding site" evidence="3">
    <location>
        <position position="172"/>
    </location>
    <ligand>
        <name>a divalent metal cation</name>
        <dbReference type="ChEBI" id="CHEBI:60240"/>
        <label>2</label>
    </ligand>
</feature>
<feature type="binding site" evidence="3">
    <location>
        <position position="7"/>
    </location>
    <ligand>
        <name>a divalent metal cation</name>
        <dbReference type="ChEBI" id="CHEBI:60240"/>
        <label>1</label>
    </ligand>
</feature>
<protein>
    <submittedName>
        <fullName evidence="4">Hydrolase TatD</fullName>
    </submittedName>
</protein>
<feature type="binding site" evidence="3">
    <location>
        <position position="145"/>
    </location>
    <ligand>
        <name>a divalent metal cation</name>
        <dbReference type="ChEBI" id="CHEBI:60240"/>
        <label>2</label>
    </ligand>
</feature>
<evidence type="ECO:0000256" key="3">
    <source>
        <dbReference type="PIRSR" id="PIRSR005902-1"/>
    </source>
</evidence>
<evidence type="ECO:0000256" key="2">
    <source>
        <dbReference type="ARBA" id="ARBA00022801"/>
    </source>
</evidence>
<feature type="binding site" evidence="3">
    <location>
        <position position="98"/>
    </location>
    <ligand>
        <name>a divalent metal cation</name>
        <dbReference type="ChEBI" id="CHEBI:60240"/>
        <label>1</label>
    </ligand>
</feature>
<keyword evidence="2 4" id="KW-0378">Hydrolase</keyword>
<dbReference type="AlphaFoldDB" id="A0A2H0WS82"/>
<organism evidence="4 5">
    <name type="scientific">Candidatus Roizmanbacteria bacterium CG09_land_8_20_14_0_10_41_9</name>
    <dbReference type="NCBI Taxonomy" id="1974850"/>
    <lineage>
        <taxon>Bacteria</taxon>
        <taxon>Candidatus Roizmaniibacteriota</taxon>
    </lineage>
</organism>
<dbReference type="FunFam" id="3.20.20.140:FF:000005">
    <property type="entry name" value="TatD family hydrolase"/>
    <property type="match status" value="1"/>
</dbReference>
<dbReference type="SUPFAM" id="SSF51556">
    <property type="entry name" value="Metallo-dependent hydrolases"/>
    <property type="match status" value="1"/>
</dbReference>
<accession>A0A2H0WS82</accession>
<dbReference type="PIRSF" id="PIRSF005902">
    <property type="entry name" value="DNase_TatD"/>
    <property type="match status" value="1"/>
</dbReference>
<dbReference type="GO" id="GO:0016788">
    <property type="term" value="F:hydrolase activity, acting on ester bonds"/>
    <property type="evidence" value="ECO:0007669"/>
    <property type="project" value="InterPro"/>
</dbReference>
<dbReference type="InterPro" id="IPR015991">
    <property type="entry name" value="TatD/YcfH-like"/>
</dbReference>
<dbReference type="GO" id="GO:0004536">
    <property type="term" value="F:DNA nuclease activity"/>
    <property type="evidence" value="ECO:0007669"/>
    <property type="project" value="InterPro"/>
</dbReference>
<dbReference type="InterPro" id="IPR032466">
    <property type="entry name" value="Metal_Hydrolase"/>
</dbReference>
<evidence type="ECO:0000313" key="5">
    <source>
        <dbReference type="Proteomes" id="UP000231198"/>
    </source>
</evidence>
<evidence type="ECO:0000313" key="4">
    <source>
        <dbReference type="EMBL" id="PIS15487.1"/>
    </source>
</evidence>
<dbReference type="GO" id="GO:0046872">
    <property type="term" value="F:metal ion binding"/>
    <property type="evidence" value="ECO:0007669"/>
    <property type="project" value="UniProtKB-KW"/>
</dbReference>
<dbReference type="Proteomes" id="UP000231198">
    <property type="component" value="Unassembled WGS sequence"/>
</dbReference>
<evidence type="ECO:0000256" key="1">
    <source>
        <dbReference type="ARBA" id="ARBA00022723"/>
    </source>
</evidence>
<dbReference type="PANTHER" id="PTHR46124:SF2">
    <property type="entry name" value="D-AMINOACYL-TRNA DEACYLASE"/>
    <property type="match status" value="1"/>
</dbReference>
<dbReference type="CDD" id="cd01310">
    <property type="entry name" value="TatD_DNAse"/>
    <property type="match status" value="1"/>
</dbReference>
<comment type="caution">
    <text evidence="4">The sequence shown here is derived from an EMBL/GenBank/DDBJ whole genome shotgun (WGS) entry which is preliminary data.</text>
</comment>
<gene>
    <name evidence="4" type="ORF">COT62_03395</name>
</gene>
<proteinExistence type="predicted"/>
<sequence length="276" mass="31568">MFDTHCHLNFKAFQKTLPDVIDRAYKAGVSYMLIPGTDLEASRRAVEIAKGHKGVYAAVGIHPHHALESLGSTDDRRKTKVDMIEELLREEKVLAVGEVGIDKYQYKETKYKTGSINPDFIERQKELFVHQIQLAIQHKKSLILHNREAVEDTLLILKDHWGTHLEGRTVFHCCEPDKQLLEFAKKHRVYIGVDGDVTYNKKKQEFIKTVPLELLVLETDSPFLLPEPLRSQKKYPNEPANLASISAFLGDLLNIEKDELARVTTQNAKKLFTLGW</sequence>
<feature type="binding site" evidence="3">
    <location>
        <position position="5"/>
    </location>
    <ligand>
        <name>a divalent metal cation</name>
        <dbReference type="ChEBI" id="CHEBI:60240"/>
        <label>1</label>
    </ligand>
</feature>
<dbReference type="PROSITE" id="PS01137">
    <property type="entry name" value="TATD_1"/>
    <property type="match status" value="1"/>
</dbReference>
<dbReference type="PANTHER" id="PTHR46124">
    <property type="entry name" value="D-AMINOACYL-TRNA DEACYLASE"/>
    <property type="match status" value="1"/>
</dbReference>
<keyword evidence="1 3" id="KW-0479">Metal-binding</keyword>